<evidence type="ECO:0000256" key="4">
    <source>
        <dbReference type="ARBA" id="ARBA00023136"/>
    </source>
</evidence>
<accession>A0A1Y3PV17</accession>
<dbReference type="GO" id="GO:0006874">
    <property type="term" value="P:intracellular calcium ion homeostasis"/>
    <property type="evidence" value="ECO:0007669"/>
    <property type="project" value="TreeGrafter"/>
</dbReference>
<feature type="transmembrane region" description="Helical" evidence="5">
    <location>
        <begin position="201"/>
        <end position="223"/>
    </location>
</feature>
<dbReference type="Pfam" id="PF01699">
    <property type="entry name" value="Na_Ca_ex"/>
    <property type="match status" value="2"/>
</dbReference>
<dbReference type="GO" id="GO:0005886">
    <property type="term" value="C:plasma membrane"/>
    <property type="evidence" value="ECO:0007669"/>
    <property type="project" value="TreeGrafter"/>
</dbReference>
<feature type="transmembrane region" description="Helical" evidence="5">
    <location>
        <begin position="269"/>
        <end position="291"/>
    </location>
</feature>
<dbReference type="EMBL" id="LZRT01000065">
    <property type="protein sequence ID" value="OUM88179.1"/>
    <property type="molecule type" value="Genomic_DNA"/>
</dbReference>
<proteinExistence type="predicted"/>
<feature type="transmembrane region" description="Helical" evidence="5">
    <location>
        <begin position="16"/>
        <end position="39"/>
    </location>
</feature>
<dbReference type="InterPro" id="IPR044880">
    <property type="entry name" value="NCX_ion-bd_dom_sf"/>
</dbReference>
<feature type="transmembrane region" description="Helical" evidence="5">
    <location>
        <begin position="135"/>
        <end position="152"/>
    </location>
</feature>
<dbReference type="Proteomes" id="UP000196475">
    <property type="component" value="Unassembled WGS sequence"/>
</dbReference>
<sequence length="354" mass="38230">MGIMVKVFYAVGGNGMSFVISIFILIASLIAILFAAALFTNGIEWLGKKLNLSEGAVGSVLAAVGTALPETMIPIVAILSGHADSSHVGIGAILGAPFMLATLAFFVVGVSARVFKNRKQGSTLTVDHSIFRRDIRFFLIVFALAAAMAFVHLQWIRYIVAILLVVLYIVYVYHTVRDGKGVGETEIEPLVFAKKAEQPGIFPVVLQVVVALSLIVVGARFFIYSLTDVAQALNVSPLLLSLIISPVATELPEKFNSIFWMRDGKDTLAMGNITGAMVFQSSVVPALGIAFTSWELSMTALLSVVLALVSAAIVFYYARRHQRLNANVLIFSGSFYLVFVGYVILGSFLGWPVQ</sequence>
<keyword evidence="2 5" id="KW-0812">Transmembrane</keyword>
<comment type="caution">
    <text evidence="7">The sequence shown here is derived from an EMBL/GenBank/DDBJ whole genome shotgun (WGS) entry which is preliminary data.</text>
</comment>
<keyword evidence="4 5" id="KW-0472">Membrane</keyword>
<gene>
    <name evidence="7" type="ORF">BAA01_08730</name>
</gene>
<name>A0A1Y3PV17_9BACI</name>
<feature type="domain" description="Sodium/calcium exchanger membrane region" evidence="6">
    <location>
        <begin position="205"/>
        <end position="344"/>
    </location>
</feature>
<feature type="transmembrane region" description="Helical" evidence="5">
    <location>
        <begin position="297"/>
        <end position="317"/>
    </location>
</feature>
<dbReference type="PANTHER" id="PTHR10846:SF8">
    <property type="entry name" value="INNER MEMBRANE PROTEIN YRBG"/>
    <property type="match status" value="1"/>
</dbReference>
<dbReference type="InterPro" id="IPR004481">
    <property type="entry name" value="K/Na/Ca-exchanger"/>
</dbReference>
<evidence type="ECO:0000256" key="3">
    <source>
        <dbReference type="ARBA" id="ARBA00022989"/>
    </source>
</evidence>
<dbReference type="Gene3D" id="1.20.1420.30">
    <property type="entry name" value="NCX, central ion-binding region"/>
    <property type="match status" value="1"/>
</dbReference>
<dbReference type="PANTHER" id="PTHR10846">
    <property type="entry name" value="SODIUM/POTASSIUM/CALCIUM EXCHANGER"/>
    <property type="match status" value="1"/>
</dbReference>
<evidence type="ECO:0000256" key="5">
    <source>
        <dbReference type="SAM" id="Phobius"/>
    </source>
</evidence>
<evidence type="ECO:0000259" key="6">
    <source>
        <dbReference type="Pfam" id="PF01699"/>
    </source>
</evidence>
<evidence type="ECO:0000256" key="1">
    <source>
        <dbReference type="ARBA" id="ARBA00004141"/>
    </source>
</evidence>
<dbReference type="AlphaFoldDB" id="A0A1Y3PV17"/>
<comment type="subcellular location">
    <subcellularLocation>
        <location evidence="1">Membrane</location>
        <topology evidence="1">Multi-pass membrane protein</topology>
    </subcellularLocation>
</comment>
<feature type="transmembrane region" description="Helical" evidence="5">
    <location>
        <begin position="229"/>
        <end position="248"/>
    </location>
</feature>
<evidence type="ECO:0000313" key="7">
    <source>
        <dbReference type="EMBL" id="OUM88179.1"/>
    </source>
</evidence>
<reference evidence="8" key="1">
    <citation type="submission" date="2016-06" db="EMBL/GenBank/DDBJ databases">
        <authorList>
            <person name="Nascimento L."/>
            <person name="Pereira R.V."/>
            <person name="Martins L.F."/>
            <person name="Quaggio R.B."/>
            <person name="Silva A.M."/>
            <person name="Setubal J.C."/>
        </authorList>
    </citation>
    <scope>NUCLEOTIDE SEQUENCE [LARGE SCALE GENOMIC DNA]</scope>
</reference>
<dbReference type="GO" id="GO:0008273">
    <property type="term" value="F:calcium, potassium:sodium antiporter activity"/>
    <property type="evidence" value="ECO:0007669"/>
    <property type="project" value="TreeGrafter"/>
</dbReference>
<dbReference type="GO" id="GO:0005262">
    <property type="term" value="F:calcium channel activity"/>
    <property type="evidence" value="ECO:0007669"/>
    <property type="project" value="TreeGrafter"/>
</dbReference>
<organism evidence="7 8">
    <name type="scientific">Bacillus thermozeamaize</name>
    <dbReference type="NCBI Taxonomy" id="230954"/>
    <lineage>
        <taxon>Bacteria</taxon>
        <taxon>Bacillati</taxon>
        <taxon>Bacillota</taxon>
        <taxon>Bacilli</taxon>
        <taxon>Bacillales</taxon>
        <taxon>Bacillaceae</taxon>
        <taxon>Bacillus</taxon>
    </lineage>
</organism>
<evidence type="ECO:0000313" key="8">
    <source>
        <dbReference type="Proteomes" id="UP000196475"/>
    </source>
</evidence>
<feature type="domain" description="Sodium/calcium exchanger membrane region" evidence="6">
    <location>
        <begin position="21"/>
        <end position="175"/>
    </location>
</feature>
<dbReference type="InterPro" id="IPR004837">
    <property type="entry name" value="NaCa_Exmemb"/>
</dbReference>
<feature type="transmembrane region" description="Helical" evidence="5">
    <location>
        <begin position="158"/>
        <end position="176"/>
    </location>
</feature>
<evidence type="ECO:0000256" key="2">
    <source>
        <dbReference type="ARBA" id="ARBA00022692"/>
    </source>
</evidence>
<feature type="transmembrane region" description="Helical" evidence="5">
    <location>
        <begin position="89"/>
        <end position="115"/>
    </location>
</feature>
<feature type="transmembrane region" description="Helical" evidence="5">
    <location>
        <begin position="60"/>
        <end position="83"/>
    </location>
</feature>
<feature type="transmembrane region" description="Helical" evidence="5">
    <location>
        <begin position="329"/>
        <end position="351"/>
    </location>
</feature>
<keyword evidence="3 5" id="KW-1133">Transmembrane helix</keyword>
<protein>
    <recommendedName>
        <fullName evidence="6">Sodium/calcium exchanger membrane region domain-containing protein</fullName>
    </recommendedName>
</protein>